<keyword evidence="8" id="KW-1185">Reference proteome</keyword>
<feature type="transmembrane region" description="Helical" evidence="6">
    <location>
        <begin position="6"/>
        <end position="26"/>
    </location>
</feature>
<dbReference type="GO" id="GO:0015171">
    <property type="term" value="F:amino acid transmembrane transporter activity"/>
    <property type="evidence" value="ECO:0007669"/>
    <property type="project" value="TreeGrafter"/>
</dbReference>
<dbReference type="PANTHER" id="PTHR30086">
    <property type="entry name" value="ARGININE EXPORTER PROTEIN ARGO"/>
    <property type="match status" value="1"/>
</dbReference>
<dbReference type="InterPro" id="IPR001123">
    <property type="entry name" value="LeuE-type"/>
</dbReference>
<proteinExistence type="predicted"/>
<evidence type="ECO:0000256" key="4">
    <source>
        <dbReference type="ARBA" id="ARBA00022989"/>
    </source>
</evidence>
<evidence type="ECO:0000256" key="1">
    <source>
        <dbReference type="ARBA" id="ARBA00004651"/>
    </source>
</evidence>
<dbReference type="GO" id="GO:0005886">
    <property type="term" value="C:plasma membrane"/>
    <property type="evidence" value="ECO:0007669"/>
    <property type="project" value="UniProtKB-SubCell"/>
</dbReference>
<comment type="subcellular location">
    <subcellularLocation>
        <location evidence="1">Cell membrane</location>
        <topology evidence="1">Multi-pass membrane protein</topology>
    </subcellularLocation>
</comment>
<keyword evidence="5 6" id="KW-0472">Membrane</keyword>
<feature type="transmembrane region" description="Helical" evidence="6">
    <location>
        <begin position="47"/>
        <end position="65"/>
    </location>
</feature>
<evidence type="ECO:0000256" key="3">
    <source>
        <dbReference type="ARBA" id="ARBA00022692"/>
    </source>
</evidence>
<feature type="transmembrane region" description="Helical" evidence="6">
    <location>
        <begin position="144"/>
        <end position="173"/>
    </location>
</feature>
<evidence type="ECO:0000256" key="5">
    <source>
        <dbReference type="ARBA" id="ARBA00023136"/>
    </source>
</evidence>
<name>A0A4R6Y9Z7_9BURK</name>
<sequence>MTLSSYLLFIPACVALNLVPGPNNILSMNNASRFGFRPAVMAGVGRLVAFATMIVLTALGLAMVLAGSSRFFVVLKIVGGLYLIWIAMSLWRSPVTHLAFDGQHSNVSTMRLTMQEFMCAASNPKAILIFTAIFPQFLNTTEPLLAQFLLMGATFLVFEWGTIALYAFAGVHVRRFLNNAAGQRYFNRFSAVLLGIIGLIVLMSNPSHG</sequence>
<feature type="transmembrane region" description="Helical" evidence="6">
    <location>
        <begin position="71"/>
        <end position="91"/>
    </location>
</feature>
<organism evidence="7 8">
    <name type="scientific">Hydromonas duriensis</name>
    <dbReference type="NCBI Taxonomy" id="1527608"/>
    <lineage>
        <taxon>Bacteria</taxon>
        <taxon>Pseudomonadati</taxon>
        <taxon>Pseudomonadota</taxon>
        <taxon>Betaproteobacteria</taxon>
        <taxon>Burkholderiales</taxon>
        <taxon>Burkholderiaceae</taxon>
        <taxon>Hydromonas</taxon>
    </lineage>
</organism>
<dbReference type="AlphaFoldDB" id="A0A4R6Y9Z7"/>
<evidence type="ECO:0000313" key="8">
    <source>
        <dbReference type="Proteomes" id="UP000294480"/>
    </source>
</evidence>
<comment type="caution">
    <text evidence="7">The sequence shown here is derived from an EMBL/GenBank/DDBJ whole genome shotgun (WGS) entry which is preliminary data.</text>
</comment>
<dbReference type="Pfam" id="PF01810">
    <property type="entry name" value="LysE"/>
    <property type="match status" value="1"/>
</dbReference>
<dbReference type="RefSeq" id="WP_133619218.1">
    <property type="nucleotide sequence ID" value="NZ_SNZE01000004.1"/>
</dbReference>
<dbReference type="PIRSF" id="PIRSF006324">
    <property type="entry name" value="LeuE"/>
    <property type="match status" value="1"/>
</dbReference>
<dbReference type="OrthoDB" id="9804822at2"/>
<keyword evidence="4 6" id="KW-1133">Transmembrane helix</keyword>
<dbReference type="Proteomes" id="UP000294480">
    <property type="component" value="Unassembled WGS sequence"/>
</dbReference>
<keyword evidence="3 6" id="KW-0812">Transmembrane</keyword>
<feature type="transmembrane region" description="Helical" evidence="6">
    <location>
        <begin position="185"/>
        <end position="204"/>
    </location>
</feature>
<accession>A0A4R6Y9Z7</accession>
<dbReference type="PANTHER" id="PTHR30086:SF20">
    <property type="entry name" value="ARGININE EXPORTER PROTEIN ARGO-RELATED"/>
    <property type="match status" value="1"/>
</dbReference>
<evidence type="ECO:0000256" key="6">
    <source>
        <dbReference type="SAM" id="Phobius"/>
    </source>
</evidence>
<dbReference type="EMBL" id="SNZE01000004">
    <property type="protein sequence ID" value="TDR32353.1"/>
    <property type="molecule type" value="Genomic_DNA"/>
</dbReference>
<keyword evidence="2" id="KW-1003">Cell membrane</keyword>
<evidence type="ECO:0000256" key="2">
    <source>
        <dbReference type="ARBA" id="ARBA00022475"/>
    </source>
</evidence>
<reference evidence="7 8" key="1">
    <citation type="submission" date="2019-03" db="EMBL/GenBank/DDBJ databases">
        <title>Genomic Encyclopedia of Type Strains, Phase IV (KMG-IV): sequencing the most valuable type-strain genomes for metagenomic binning, comparative biology and taxonomic classification.</title>
        <authorList>
            <person name="Goeker M."/>
        </authorList>
    </citation>
    <scope>NUCLEOTIDE SEQUENCE [LARGE SCALE GENOMIC DNA]</scope>
    <source>
        <strain evidence="7 8">DSM 102852</strain>
    </source>
</reference>
<gene>
    <name evidence="7" type="ORF">DFR44_10472</name>
</gene>
<evidence type="ECO:0000313" key="7">
    <source>
        <dbReference type="EMBL" id="TDR32353.1"/>
    </source>
</evidence>
<protein>
    <submittedName>
        <fullName evidence="7">Threonine/homoserine/homoserine lactone efflux protein</fullName>
    </submittedName>
</protein>